<evidence type="ECO:0000256" key="3">
    <source>
        <dbReference type="ARBA" id="ARBA00023098"/>
    </source>
</evidence>
<dbReference type="PANTHER" id="PTHR14226">
    <property type="entry name" value="NEUROPATHY TARGET ESTERASE/SWISS CHEESE D.MELANOGASTER"/>
    <property type="match status" value="1"/>
</dbReference>
<keyword evidence="3 4" id="KW-0443">Lipid metabolism</keyword>
<dbReference type="RefSeq" id="WP_382174667.1">
    <property type="nucleotide sequence ID" value="NZ_JBHRXX010000005.1"/>
</dbReference>
<evidence type="ECO:0000256" key="1">
    <source>
        <dbReference type="ARBA" id="ARBA00022801"/>
    </source>
</evidence>
<feature type="short sequence motif" description="GXGXXG" evidence="4">
    <location>
        <begin position="21"/>
        <end position="26"/>
    </location>
</feature>
<dbReference type="Gene3D" id="3.40.1090.10">
    <property type="entry name" value="Cytosolic phospholipase A2 catalytic domain"/>
    <property type="match status" value="2"/>
</dbReference>
<dbReference type="InterPro" id="IPR002641">
    <property type="entry name" value="PNPLA_dom"/>
</dbReference>
<accession>A0ABV7W4H1</accession>
<dbReference type="EMBL" id="JBHRXX010000005">
    <property type="protein sequence ID" value="MFC3684650.1"/>
    <property type="molecule type" value="Genomic_DNA"/>
</dbReference>
<evidence type="ECO:0000313" key="7">
    <source>
        <dbReference type="Proteomes" id="UP001595729"/>
    </source>
</evidence>
<dbReference type="InterPro" id="IPR050301">
    <property type="entry name" value="NTE"/>
</dbReference>
<evidence type="ECO:0000256" key="2">
    <source>
        <dbReference type="ARBA" id="ARBA00022963"/>
    </source>
</evidence>
<protein>
    <submittedName>
        <fullName evidence="6">Patatin-like phospholipase family protein</fullName>
    </submittedName>
</protein>
<dbReference type="Pfam" id="PF01734">
    <property type="entry name" value="Patatin"/>
    <property type="match status" value="1"/>
</dbReference>
<feature type="short sequence motif" description="GXSXG" evidence="4">
    <location>
        <begin position="49"/>
        <end position="53"/>
    </location>
</feature>
<comment type="caution">
    <text evidence="6">The sequence shown here is derived from an EMBL/GenBank/DDBJ whole genome shotgun (WGS) entry which is preliminary data.</text>
</comment>
<evidence type="ECO:0000256" key="4">
    <source>
        <dbReference type="PROSITE-ProRule" id="PRU01161"/>
    </source>
</evidence>
<feature type="domain" description="PNPLA" evidence="5">
    <location>
        <begin position="17"/>
        <end position="220"/>
    </location>
</feature>
<organism evidence="6 7">
    <name type="scientific">Hydrogenophaga luteola</name>
    <dbReference type="NCBI Taxonomy" id="1591122"/>
    <lineage>
        <taxon>Bacteria</taxon>
        <taxon>Pseudomonadati</taxon>
        <taxon>Pseudomonadota</taxon>
        <taxon>Betaproteobacteria</taxon>
        <taxon>Burkholderiales</taxon>
        <taxon>Comamonadaceae</taxon>
        <taxon>Hydrogenophaga</taxon>
    </lineage>
</organism>
<reference evidence="7" key="1">
    <citation type="journal article" date="2019" name="Int. J. Syst. Evol. Microbiol.">
        <title>The Global Catalogue of Microorganisms (GCM) 10K type strain sequencing project: providing services to taxonomists for standard genome sequencing and annotation.</title>
        <authorList>
            <consortium name="The Broad Institute Genomics Platform"/>
            <consortium name="The Broad Institute Genome Sequencing Center for Infectious Disease"/>
            <person name="Wu L."/>
            <person name="Ma J."/>
        </authorList>
    </citation>
    <scope>NUCLEOTIDE SEQUENCE [LARGE SCALE GENOMIC DNA]</scope>
    <source>
        <strain evidence="7">KCTC 42501</strain>
    </source>
</reference>
<dbReference type="PROSITE" id="PS51635">
    <property type="entry name" value="PNPLA"/>
    <property type="match status" value="1"/>
</dbReference>
<gene>
    <name evidence="6" type="ORF">ACFOPI_13680</name>
</gene>
<feature type="short sequence motif" description="DGA/G" evidence="4">
    <location>
        <begin position="207"/>
        <end position="209"/>
    </location>
</feature>
<dbReference type="Proteomes" id="UP001595729">
    <property type="component" value="Unassembled WGS sequence"/>
</dbReference>
<proteinExistence type="predicted"/>
<keyword evidence="2 4" id="KW-0442">Lipid degradation</keyword>
<feature type="active site" description="Nucleophile" evidence="4">
    <location>
        <position position="51"/>
    </location>
</feature>
<dbReference type="InterPro" id="IPR016035">
    <property type="entry name" value="Acyl_Trfase/lysoPLipase"/>
</dbReference>
<name>A0ABV7W4H1_9BURK</name>
<dbReference type="SUPFAM" id="SSF52151">
    <property type="entry name" value="FabD/lysophospholipase-like"/>
    <property type="match status" value="1"/>
</dbReference>
<evidence type="ECO:0000259" key="5">
    <source>
        <dbReference type="PROSITE" id="PS51635"/>
    </source>
</evidence>
<keyword evidence="7" id="KW-1185">Reference proteome</keyword>
<keyword evidence="1 4" id="KW-0378">Hydrolase</keyword>
<evidence type="ECO:0000313" key="6">
    <source>
        <dbReference type="EMBL" id="MFC3684650.1"/>
    </source>
</evidence>
<sequence length="359" mass="39378">MATRQNRASAPRQRIDLALQGGGSHGAFTWGVLDRLLEEEWLEIAGVSGTSAGAMNAVALAAGLMEGGRVGAQAALRRFWMKVADTAPFSSLHNGPLAAMFGPDNPWLQPWIAPWRQAAQALGSQFSPYQLNPLNLNPLRDILRDTIDFDRVRGCHRTQLFIAATHVATGELRVFDQDELTADMVLASACLPLLFQAVEIGGEAYWDGGYAGNPTLMPLISETDADDLLLVPINPSRRDEVPTQASDILDRANEVTFNASLLKELRTIALIKELIDDAGRPDACYQRPLFRRIDNLRLHRLDADAELSRFGASSKLQTGRGFLLELHRIGRQAAHDWLLAHAQDIGRRSTSPLPPTHTG</sequence>
<dbReference type="PANTHER" id="PTHR14226:SF78">
    <property type="entry name" value="SLR0060 PROTEIN"/>
    <property type="match status" value="1"/>
</dbReference>
<feature type="active site" description="Proton acceptor" evidence="4">
    <location>
        <position position="207"/>
    </location>
</feature>